<protein>
    <recommendedName>
        <fullName evidence="4">CASP-like protein</fullName>
    </recommendedName>
</protein>
<feature type="transmembrane region" description="Helical" evidence="1">
    <location>
        <begin position="84"/>
        <end position="108"/>
    </location>
</feature>
<keyword evidence="1" id="KW-0472">Membrane</keyword>
<evidence type="ECO:0008006" key="4">
    <source>
        <dbReference type="Google" id="ProtNLM"/>
    </source>
</evidence>
<sequence length="166" mass="18008">MALSRTAWIAAGVGVRLLMIAVLIITVKVTIANENKYSWDGVADGFFKLRSYSYVPVPTPPPQSRTLSNLYAYISSVFVHRCPAVITGVLATSVGAGFGATVDLLWYVDHVVFTDGDTTRKKYADYYSKAYVPLAFLVVGMVLSMAATVVSARLRARAANHVPDDV</sequence>
<dbReference type="Proteomes" id="UP000636709">
    <property type="component" value="Unassembled WGS sequence"/>
</dbReference>
<feature type="transmembrane region" description="Helical" evidence="1">
    <location>
        <begin position="6"/>
        <end position="27"/>
    </location>
</feature>
<dbReference type="OrthoDB" id="667646at2759"/>
<evidence type="ECO:0000256" key="1">
    <source>
        <dbReference type="SAM" id="Phobius"/>
    </source>
</evidence>
<reference evidence="2" key="1">
    <citation type="submission" date="2020-07" db="EMBL/GenBank/DDBJ databases">
        <title>Genome sequence and genetic diversity analysis of an under-domesticated orphan crop, white fonio (Digitaria exilis).</title>
        <authorList>
            <person name="Bennetzen J.L."/>
            <person name="Chen S."/>
            <person name="Ma X."/>
            <person name="Wang X."/>
            <person name="Yssel A.E.J."/>
            <person name="Chaluvadi S.R."/>
            <person name="Johnson M."/>
            <person name="Gangashetty P."/>
            <person name="Hamidou F."/>
            <person name="Sanogo M.D."/>
            <person name="Zwaenepoel A."/>
            <person name="Wallace J."/>
            <person name="Van De Peer Y."/>
            <person name="Van Deynze A."/>
        </authorList>
    </citation>
    <scope>NUCLEOTIDE SEQUENCE</scope>
    <source>
        <tissue evidence="2">Leaves</tissue>
    </source>
</reference>
<organism evidence="2 3">
    <name type="scientific">Digitaria exilis</name>
    <dbReference type="NCBI Taxonomy" id="1010633"/>
    <lineage>
        <taxon>Eukaryota</taxon>
        <taxon>Viridiplantae</taxon>
        <taxon>Streptophyta</taxon>
        <taxon>Embryophyta</taxon>
        <taxon>Tracheophyta</taxon>
        <taxon>Spermatophyta</taxon>
        <taxon>Magnoliopsida</taxon>
        <taxon>Liliopsida</taxon>
        <taxon>Poales</taxon>
        <taxon>Poaceae</taxon>
        <taxon>PACMAD clade</taxon>
        <taxon>Panicoideae</taxon>
        <taxon>Panicodae</taxon>
        <taxon>Paniceae</taxon>
        <taxon>Anthephorinae</taxon>
        <taxon>Digitaria</taxon>
    </lineage>
</organism>
<proteinExistence type="predicted"/>
<keyword evidence="1" id="KW-1133">Transmembrane helix</keyword>
<name>A0A835AFD8_9POAL</name>
<gene>
    <name evidence="2" type="ORF">HU200_062533</name>
</gene>
<dbReference type="AlphaFoldDB" id="A0A835AFD8"/>
<feature type="transmembrane region" description="Helical" evidence="1">
    <location>
        <begin position="130"/>
        <end position="150"/>
    </location>
</feature>
<comment type="caution">
    <text evidence="2">The sequence shown here is derived from an EMBL/GenBank/DDBJ whole genome shotgun (WGS) entry which is preliminary data.</text>
</comment>
<evidence type="ECO:0000313" key="3">
    <source>
        <dbReference type="Proteomes" id="UP000636709"/>
    </source>
</evidence>
<keyword evidence="3" id="KW-1185">Reference proteome</keyword>
<accession>A0A835AFD8</accession>
<dbReference type="EMBL" id="JACEFO010002629">
    <property type="protein sequence ID" value="KAF8653092.1"/>
    <property type="molecule type" value="Genomic_DNA"/>
</dbReference>
<evidence type="ECO:0000313" key="2">
    <source>
        <dbReference type="EMBL" id="KAF8653092.1"/>
    </source>
</evidence>
<keyword evidence="1" id="KW-0812">Transmembrane</keyword>